<name>A0ABW3LJQ9_9BACI</name>
<dbReference type="SUPFAM" id="SSF140500">
    <property type="entry name" value="BAS1536-like"/>
    <property type="match status" value="1"/>
</dbReference>
<keyword evidence="2" id="KW-1185">Reference proteome</keyword>
<dbReference type="Gene3D" id="4.10.280.10">
    <property type="entry name" value="Helix-loop-helix DNA-binding domain"/>
    <property type="match status" value="1"/>
</dbReference>
<proteinExistence type="predicted"/>
<protein>
    <submittedName>
        <fullName evidence="1">Spo0E family sporulation regulatory protein-aspartic acid phosphatase</fullName>
    </submittedName>
</protein>
<sequence length="55" mass="6441">MDNSILLQKIEQCRNEMITLSNAEEFTSDAVIKSSKRLDTLLNEYQRKVNNRPQN</sequence>
<dbReference type="Proteomes" id="UP001597040">
    <property type="component" value="Unassembled WGS sequence"/>
</dbReference>
<gene>
    <name evidence="1" type="ORF">ACFQ3N_04805</name>
</gene>
<evidence type="ECO:0000313" key="2">
    <source>
        <dbReference type="Proteomes" id="UP001597040"/>
    </source>
</evidence>
<dbReference type="InterPro" id="IPR037208">
    <property type="entry name" value="Spo0E-like_sf"/>
</dbReference>
<comment type="caution">
    <text evidence="1">The sequence shown here is derived from an EMBL/GenBank/DDBJ whole genome shotgun (WGS) entry which is preliminary data.</text>
</comment>
<accession>A0ABW3LJQ9</accession>
<dbReference type="RefSeq" id="WP_390360065.1">
    <property type="nucleotide sequence ID" value="NZ_JBHTKJ010000011.1"/>
</dbReference>
<dbReference type="InterPro" id="IPR018540">
    <property type="entry name" value="Spo0E-like"/>
</dbReference>
<dbReference type="EMBL" id="JBHTKJ010000011">
    <property type="protein sequence ID" value="MFD1037729.1"/>
    <property type="molecule type" value="Genomic_DNA"/>
</dbReference>
<reference evidence="2" key="1">
    <citation type="journal article" date="2019" name="Int. J. Syst. Evol. Microbiol.">
        <title>The Global Catalogue of Microorganisms (GCM) 10K type strain sequencing project: providing services to taxonomists for standard genome sequencing and annotation.</title>
        <authorList>
            <consortium name="The Broad Institute Genomics Platform"/>
            <consortium name="The Broad Institute Genome Sequencing Center for Infectious Disease"/>
            <person name="Wu L."/>
            <person name="Ma J."/>
        </authorList>
    </citation>
    <scope>NUCLEOTIDE SEQUENCE [LARGE SCALE GENOMIC DNA]</scope>
    <source>
        <strain evidence="2">CCUG 56754</strain>
    </source>
</reference>
<dbReference type="Pfam" id="PF09388">
    <property type="entry name" value="SpoOE-like"/>
    <property type="match status" value="1"/>
</dbReference>
<evidence type="ECO:0000313" key="1">
    <source>
        <dbReference type="EMBL" id="MFD1037729.1"/>
    </source>
</evidence>
<dbReference type="InterPro" id="IPR036638">
    <property type="entry name" value="HLH_DNA-bd_sf"/>
</dbReference>
<organism evidence="1 2">
    <name type="scientific">Virgibacillus byunsanensis</name>
    <dbReference type="NCBI Taxonomy" id="570945"/>
    <lineage>
        <taxon>Bacteria</taxon>
        <taxon>Bacillati</taxon>
        <taxon>Bacillota</taxon>
        <taxon>Bacilli</taxon>
        <taxon>Bacillales</taxon>
        <taxon>Bacillaceae</taxon>
        <taxon>Virgibacillus</taxon>
    </lineage>
</organism>